<evidence type="ECO:0000313" key="1">
    <source>
        <dbReference type="EMBL" id="EPS36586.1"/>
    </source>
</evidence>
<evidence type="ECO:0000313" key="2">
    <source>
        <dbReference type="Proteomes" id="UP000015100"/>
    </source>
</evidence>
<gene>
    <name evidence="1" type="ORF">H072_9867</name>
</gene>
<sequence length="228" mass="24242">MDPMESYCNQADIAGMQDAKAKEIESREIVIMTPDPPIMTLEDLERELAGKPLSEPTKTAMTGSFNNLLQNIENMSTQTQILKTVAPFFPTTTERGMAVLASFVHGIIGNWSQIKDVLIKKGVDYLMLAIDAAWQSFQNMTTQFWDWLSGHWEEVLQTALTAVGGALGGIGGTMLGLHIAAGVRLGAAAAMGGPVALGVALIGTAIGTEFGGEIGGLVGKVVSNTFRK</sequence>
<dbReference type="Proteomes" id="UP000015100">
    <property type="component" value="Unassembled WGS sequence"/>
</dbReference>
<dbReference type="AlphaFoldDB" id="S8A632"/>
<dbReference type="HOGENOM" id="CLU_1214714_0_0_1"/>
<keyword evidence="2" id="KW-1185">Reference proteome</keyword>
<protein>
    <submittedName>
        <fullName evidence="1">Uncharacterized protein</fullName>
    </submittedName>
</protein>
<organism evidence="1 2">
    <name type="scientific">Dactylellina haptotyla (strain CBS 200.50)</name>
    <name type="common">Nematode-trapping fungus</name>
    <name type="synonym">Monacrosporium haptotylum</name>
    <dbReference type="NCBI Taxonomy" id="1284197"/>
    <lineage>
        <taxon>Eukaryota</taxon>
        <taxon>Fungi</taxon>
        <taxon>Dikarya</taxon>
        <taxon>Ascomycota</taxon>
        <taxon>Pezizomycotina</taxon>
        <taxon>Orbiliomycetes</taxon>
        <taxon>Orbiliales</taxon>
        <taxon>Orbiliaceae</taxon>
        <taxon>Dactylellina</taxon>
    </lineage>
</organism>
<proteinExistence type="predicted"/>
<dbReference type="OMA" id="DIAGMQD"/>
<reference evidence="1 2" key="1">
    <citation type="journal article" date="2013" name="PLoS Genet.">
        <title>Genomic mechanisms accounting for the adaptation to parasitism in nematode-trapping fungi.</title>
        <authorList>
            <person name="Meerupati T."/>
            <person name="Andersson K.M."/>
            <person name="Friman E."/>
            <person name="Kumar D."/>
            <person name="Tunlid A."/>
            <person name="Ahren D."/>
        </authorList>
    </citation>
    <scope>NUCLEOTIDE SEQUENCE [LARGE SCALE GENOMIC DNA]</scope>
    <source>
        <strain evidence="1 2">CBS 200.50</strain>
    </source>
</reference>
<dbReference type="OrthoDB" id="5372725at2759"/>
<accession>S8A632</accession>
<comment type="caution">
    <text evidence="1">The sequence shown here is derived from an EMBL/GenBank/DDBJ whole genome shotgun (WGS) entry which is preliminary data.</text>
</comment>
<dbReference type="EMBL" id="AQGS01000867">
    <property type="protein sequence ID" value="EPS36586.1"/>
    <property type="molecule type" value="Genomic_DNA"/>
</dbReference>
<reference evidence="2" key="2">
    <citation type="submission" date="2013-04" db="EMBL/GenBank/DDBJ databases">
        <title>Genomic mechanisms accounting for the adaptation to parasitism in nematode-trapping fungi.</title>
        <authorList>
            <person name="Ahren D.G."/>
        </authorList>
    </citation>
    <scope>NUCLEOTIDE SEQUENCE [LARGE SCALE GENOMIC DNA]</scope>
    <source>
        <strain evidence="2">CBS 200.50</strain>
    </source>
</reference>
<name>S8A632_DACHA</name>